<evidence type="ECO:0000313" key="3">
    <source>
        <dbReference type="EMBL" id="PGG94785.1"/>
    </source>
</evidence>
<evidence type="ECO:0000313" key="7">
    <source>
        <dbReference type="Proteomes" id="UP000224044"/>
    </source>
</evidence>
<dbReference type="AlphaFoldDB" id="A0A2B6UPU4"/>
<dbReference type="EMBL" id="NUSY01000056">
    <property type="protein sequence ID" value="PHE05878.1"/>
    <property type="molecule type" value="Genomic_DNA"/>
</dbReference>
<evidence type="ECO:0000313" key="2">
    <source>
        <dbReference type="EMBL" id="PEN88750.1"/>
    </source>
</evidence>
<dbReference type="EMBL" id="NUAP01000024">
    <property type="protein sequence ID" value="PEN88750.1"/>
    <property type="molecule type" value="Genomic_DNA"/>
</dbReference>
<dbReference type="EMBL" id="NUAJ01000012">
    <property type="protein sequence ID" value="PEN54713.1"/>
    <property type="molecule type" value="Genomic_DNA"/>
</dbReference>
<comment type="caution">
    <text evidence="3">The sequence shown here is derived from an EMBL/GenBank/DDBJ whole genome shotgun (WGS) entry which is preliminary data.</text>
</comment>
<accession>A0A2B6UPU4</accession>
<dbReference type="Proteomes" id="UP000220078">
    <property type="component" value="Unassembled WGS sequence"/>
</dbReference>
<dbReference type="EMBL" id="NVOI01000011">
    <property type="protein sequence ID" value="PGG94785.1"/>
    <property type="molecule type" value="Genomic_DNA"/>
</dbReference>
<dbReference type="Proteomes" id="UP000224044">
    <property type="component" value="Unassembled WGS sequence"/>
</dbReference>
<gene>
    <name evidence="2" type="ORF">CN551_12125</name>
    <name evidence="1" type="ORF">CN596_12070</name>
    <name evidence="4" type="ORF">COF62_29245</name>
    <name evidence="3" type="ORF">CON73_00795</name>
</gene>
<reference evidence="7 8" key="2">
    <citation type="submission" date="2017-09" db="EMBL/GenBank/DDBJ databases">
        <title>Large-scale bioinformatics analysis of Bacillus genomes uncovers conserved roles of natural products in bacterial physiology.</title>
        <authorList>
            <consortium name="Agbiome Team Llc"/>
            <person name="Bleich R.M."/>
            <person name="Grubbs K.J."/>
            <person name="Santa Maria K.C."/>
            <person name="Allen S.E."/>
            <person name="Farag S."/>
            <person name="Shank E.A."/>
            <person name="Bowers A."/>
        </authorList>
    </citation>
    <scope>NUCLEOTIDE SEQUENCE [LARGE SCALE GENOMIC DNA]</scope>
    <source>
        <strain evidence="4 7">AFS042148</strain>
        <strain evidence="3 8">AFS094862</strain>
    </source>
</reference>
<dbReference type="Proteomes" id="UP000220934">
    <property type="component" value="Unassembled WGS sequence"/>
</dbReference>
<proteinExistence type="predicted"/>
<name>A0A2B6UPU4_9BACI</name>
<evidence type="ECO:0000313" key="5">
    <source>
        <dbReference type="Proteomes" id="UP000220078"/>
    </source>
</evidence>
<evidence type="ECO:0000313" key="1">
    <source>
        <dbReference type="EMBL" id="PEN54713.1"/>
    </source>
</evidence>
<sequence length="91" mass="10480">MGITLEELEKCFNEALIEEAEYVAVLIEMDGIPSDEVIINDKHNIDSKLAYYMKTYNEDLEHRYTPGIRIVGFAYGYSFSEILRQLGLLVN</sequence>
<protein>
    <submittedName>
        <fullName evidence="3">Uncharacterized protein</fullName>
    </submittedName>
</protein>
<evidence type="ECO:0000313" key="4">
    <source>
        <dbReference type="EMBL" id="PHE05878.1"/>
    </source>
</evidence>
<organism evidence="3 8">
    <name type="scientific">Bacillus toyonensis</name>
    <dbReference type="NCBI Taxonomy" id="155322"/>
    <lineage>
        <taxon>Bacteria</taxon>
        <taxon>Bacillati</taxon>
        <taxon>Bacillota</taxon>
        <taxon>Bacilli</taxon>
        <taxon>Bacillales</taxon>
        <taxon>Bacillaceae</taxon>
        <taxon>Bacillus</taxon>
        <taxon>Bacillus cereus group</taxon>
    </lineage>
</organism>
<dbReference type="RefSeq" id="WP_000513192.1">
    <property type="nucleotide sequence ID" value="NZ_CP036055.1"/>
</dbReference>
<reference evidence="5 6" key="1">
    <citation type="submission" date="2017-09" db="EMBL/GenBank/DDBJ databases">
        <title>Large-scale bioinformatics analysis of Bacillus genomes uncovers conserved roles of natural products in bacterial physiology.</title>
        <authorList>
            <consortium name="Agbiome Team Llc"/>
            <person name="Bleich R.M."/>
            <person name="Kirk G.J."/>
            <person name="Santa Maria K.C."/>
            <person name="Allen S.E."/>
            <person name="Farag S."/>
            <person name="Shank E.A."/>
            <person name="Bowers A."/>
        </authorList>
    </citation>
    <scope>NUCLEOTIDE SEQUENCE [LARGE SCALE GENOMIC DNA]</scope>
    <source>
        <strain evidence="2 5">AFS027629</strain>
        <strain evidence="1 6">AFS027958</strain>
    </source>
</reference>
<evidence type="ECO:0000313" key="8">
    <source>
        <dbReference type="Proteomes" id="UP000225320"/>
    </source>
</evidence>
<dbReference type="Proteomes" id="UP000225320">
    <property type="component" value="Unassembled WGS sequence"/>
</dbReference>
<evidence type="ECO:0000313" key="6">
    <source>
        <dbReference type="Proteomes" id="UP000220934"/>
    </source>
</evidence>